<name>A0ABD0PR26_CIRMR</name>
<keyword evidence="5" id="KW-0106">Calcium</keyword>
<evidence type="ECO:0000256" key="1">
    <source>
        <dbReference type="ARBA" id="ARBA00004370"/>
    </source>
</evidence>
<dbReference type="InterPro" id="IPR002126">
    <property type="entry name" value="Cadherin-like_dom"/>
</dbReference>
<evidence type="ECO:0000256" key="4">
    <source>
        <dbReference type="ARBA" id="ARBA00023136"/>
    </source>
</evidence>
<dbReference type="AlphaFoldDB" id="A0ABD0PR26"/>
<evidence type="ECO:0000313" key="8">
    <source>
        <dbReference type="Proteomes" id="UP001529510"/>
    </source>
</evidence>
<evidence type="ECO:0000256" key="2">
    <source>
        <dbReference type="ARBA" id="ARBA00022692"/>
    </source>
</evidence>
<dbReference type="GO" id="GO:0016020">
    <property type="term" value="C:membrane"/>
    <property type="evidence" value="ECO:0007669"/>
    <property type="project" value="UniProtKB-SubCell"/>
</dbReference>
<comment type="caution">
    <text evidence="7">The sequence shown here is derived from an EMBL/GenBank/DDBJ whole genome shotgun (WGS) entry which is preliminary data.</text>
</comment>
<evidence type="ECO:0000256" key="3">
    <source>
        <dbReference type="ARBA" id="ARBA00022989"/>
    </source>
</evidence>
<feature type="domain" description="Cadherin" evidence="6">
    <location>
        <begin position="3"/>
        <end position="96"/>
    </location>
</feature>
<evidence type="ECO:0000259" key="6">
    <source>
        <dbReference type="PROSITE" id="PS50268"/>
    </source>
</evidence>
<organism evidence="7 8">
    <name type="scientific">Cirrhinus mrigala</name>
    <name type="common">Mrigala</name>
    <dbReference type="NCBI Taxonomy" id="683832"/>
    <lineage>
        <taxon>Eukaryota</taxon>
        <taxon>Metazoa</taxon>
        <taxon>Chordata</taxon>
        <taxon>Craniata</taxon>
        <taxon>Vertebrata</taxon>
        <taxon>Euteleostomi</taxon>
        <taxon>Actinopterygii</taxon>
        <taxon>Neopterygii</taxon>
        <taxon>Teleostei</taxon>
        <taxon>Ostariophysi</taxon>
        <taxon>Cypriniformes</taxon>
        <taxon>Cyprinidae</taxon>
        <taxon>Labeoninae</taxon>
        <taxon>Labeonini</taxon>
        <taxon>Cirrhinus</taxon>
    </lineage>
</organism>
<feature type="non-terminal residue" evidence="7">
    <location>
        <position position="1"/>
    </location>
</feature>
<accession>A0ABD0PR26</accession>
<dbReference type="Proteomes" id="UP001529510">
    <property type="component" value="Unassembled WGS sequence"/>
</dbReference>
<comment type="subcellular location">
    <subcellularLocation>
        <location evidence="1">Membrane</location>
    </subcellularLocation>
</comment>
<dbReference type="PANTHER" id="PTHR24026:SF133">
    <property type="entry name" value="CADHERIN-RELATED FAMILY MEMBER 2"/>
    <property type="match status" value="1"/>
</dbReference>
<keyword evidence="2" id="KW-0812">Transmembrane</keyword>
<dbReference type="EMBL" id="JAMKFB020000014">
    <property type="protein sequence ID" value="KAL0176186.1"/>
    <property type="molecule type" value="Genomic_DNA"/>
</dbReference>
<keyword evidence="4" id="KW-0472">Membrane</keyword>
<dbReference type="PROSITE" id="PS50268">
    <property type="entry name" value="CADHERIN_2"/>
    <property type="match status" value="1"/>
</dbReference>
<dbReference type="CDD" id="cd11304">
    <property type="entry name" value="Cadherin_repeat"/>
    <property type="match status" value="1"/>
</dbReference>
<sequence>ILVGSVRAHDGDQSDFNNRIFFSITDGGFGSFILFSEATSEGYRGNITVDPAVALDYESDRKTYDLTIEASDLGQKKAKTTVKVIVVDVNDTPPQFPSNMILNVKENSTLTMPLGKIEGKDVDTTHLLKYELDSTECQCNGIRGPCPEEWFLVEPNGDVITNTPHDIDYEKCDKVFLNAKVVDALTEKRSNSTE</sequence>
<dbReference type="GO" id="GO:0005509">
    <property type="term" value="F:calcium ion binding"/>
    <property type="evidence" value="ECO:0007669"/>
    <property type="project" value="UniProtKB-UniRule"/>
</dbReference>
<evidence type="ECO:0000256" key="5">
    <source>
        <dbReference type="PROSITE-ProRule" id="PRU00043"/>
    </source>
</evidence>
<gene>
    <name evidence="7" type="ORF">M9458_028516</name>
</gene>
<evidence type="ECO:0000313" key="7">
    <source>
        <dbReference type="EMBL" id="KAL0176186.1"/>
    </source>
</evidence>
<protein>
    <recommendedName>
        <fullName evidence="6">Cadherin domain-containing protein</fullName>
    </recommendedName>
</protein>
<dbReference type="PANTHER" id="PTHR24026">
    <property type="entry name" value="FAT ATYPICAL CADHERIN-RELATED"/>
    <property type="match status" value="1"/>
</dbReference>
<dbReference type="Pfam" id="PF00028">
    <property type="entry name" value="Cadherin"/>
    <property type="match status" value="1"/>
</dbReference>
<proteinExistence type="predicted"/>
<keyword evidence="8" id="KW-1185">Reference proteome</keyword>
<keyword evidence="3" id="KW-1133">Transmembrane helix</keyword>
<dbReference type="SUPFAM" id="SSF49313">
    <property type="entry name" value="Cadherin-like"/>
    <property type="match status" value="2"/>
</dbReference>
<dbReference type="Gene3D" id="2.60.40.60">
    <property type="entry name" value="Cadherins"/>
    <property type="match status" value="2"/>
</dbReference>
<dbReference type="InterPro" id="IPR015919">
    <property type="entry name" value="Cadherin-like_sf"/>
</dbReference>
<feature type="non-terminal residue" evidence="7">
    <location>
        <position position="194"/>
    </location>
</feature>
<dbReference type="SMART" id="SM00112">
    <property type="entry name" value="CA"/>
    <property type="match status" value="1"/>
</dbReference>
<reference evidence="7 8" key="1">
    <citation type="submission" date="2024-05" db="EMBL/GenBank/DDBJ databases">
        <title>Genome sequencing and assembly of Indian major carp, Cirrhinus mrigala (Hamilton, 1822).</title>
        <authorList>
            <person name="Mohindra V."/>
            <person name="Chowdhury L.M."/>
            <person name="Lal K."/>
            <person name="Jena J.K."/>
        </authorList>
    </citation>
    <scope>NUCLEOTIDE SEQUENCE [LARGE SCALE GENOMIC DNA]</scope>
    <source>
        <strain evidence="7">CM1030</strain>
        <tissue evidence="7">Blood</tissue>
    </source>
</reference>